<dbReference type="InterPro" id="IPR051781">
    <property type="entry name" value="Metallo-dep_Hydrolase"/>
</dbReference>
<dbReference type="GO" id="GO:0016810">
    <property type="term" value="F:hydrolase activity, acting on carbon-nitrogen (but not peptide) bonds"/>
    <property type="evidence" value="ECO:0007669"/>
    <property type="project" value="InterPro"/>
</dbReference>
<evidence type="ECO:0000313" key="2">
    <source>
        <dbReference type="Proteomes" id="UP000623250"/>
    </source>
</evidence>
<proteinExistence type="predicted"/>
<dbReference type="EC" id="3.6.1.63" evidence="1"/>
<dbReference type="NCBIfam" id="NF011984">
    <property type="entry name" value="PRK15446.1-5"/>
    <property type="match status" value="1"/>
</dbReference>
<dbReference type="SUPFAM" id="SSF51338">
    <property type="entry name" value="Composite domain of metallo-dependent hydrolases"/>
    <property type="match status" value="1"/>
</dbReference>
<dbReference type="EMBL" id="JAEMUK010000029">
    <property type="protein sequence ID" value="MBJ7544088.1"/>
    <property type="molecule type" value="Genomic_DNA"/>
</dbReference>
<keyword evidence="1" id="KW-0378">Hydrolase</keyword>
<evidence type="ECO:0000313" key="1">
    <source>
        <dbReference type="EMBL" id="MBJ7544088.1"/>
    </source>
</evidence>
<dbReference type="SUPFAM" id="SSF51556">
    <property type="entry name" value="Metallo-dependent hydrolases"/>
    <property type="match status" value="1"/>
</dbReference>
<accession>A0A8I1GG60</accession>
<name>A0A8I1GG60_9HYPH</name>
<dbReference type="Proteomes" id="UP000623250">
    <property type="component" value="Unassembled WGS sequence"/>
</dbReference>
<comment type="caution">
    <text evidence="1">The sequence shown here is derived from an EMBL/GenBank/DDBJ whole genome shotgun (WGS) entry which is preliminary data.</text>
</comment>
<dbReference type="InterPro" id="IPR011059">
    <property type="entry name" value="Metal-dep_hydrolase_composite"/>
</dbReference>
<dbReference type="RefSeq" id="WP_199502430.1">
    <property type="nucleotide sequence ID" value="NZ_JAEMUK010000029.1"/>
</dbReference>
<feature type="non-terminal residue" evidence="1">
    <location>
        <position position="251"/>
    </location>
</feature>
<dbReference type="PANTHER" id="PTHR43135:SF3">
    <property type="entry name" value="ALPHA-D-RIBOSE 1-METHYLPHOSPHONATE 5-TRIPHOSPHATE DIPHOSPHATASE"/>
    <property type="match status" value="1"/>
</dbReference>
<protein>
    <submittedName>
        <fullName evidence="1">Alpha-D-ribose 1-methylphosphonate 5-triphosphate diphosphatase</fullName>
        <ecNumber evidence="1">3.6.1.63</ecNumber>
    </submittedName>
</protein>
<dbReference type="AlphaFoldDB" id="A0A8I1GG60"/>
<keyword evidence="2" id="KW-1185">Reference proteome</keyword>
<reference evidence="1 2" key="1">
    <citation type="submission" date="2020-12" db="EMBL/GenBank/DDBJ databases">
        <title>Revised draft genomes of Rhodomicrobium vannielii ATCC 17100 and Rhodomicrobium udaipurense JA643.</title>
        <authorList>
            <person name="Conners E.M."/>
            <person name="Davenport E.J."/>
            <person name="Bose A."/>
        </authorList>
    </citation>
    <scope>NUCLEOTIDE SEQUENCE [LARGE SCALE GENOMIC DNA]</scope>
    <source>
        <strain evidence="1 2">JA643</strain>
    </source>
</reference>
<dbReference type="Gene3D" id="3.20.20.140">
    <property type="entry name" value="Metal-dependent hydrolases"/>
    <property type="match status" value="1"/>
</dbReference>
<organism evidence="1 2">
    <name type="scientific">Rhodomicrobium udaipurense</name>
    <dbReference type="NCBI Taxonomy" id="1202716"/>
    <lineage>
        <taxon>Bacteria</taxon>
        <taxon>Pseudomonadati</taxon>
        <taxon>Pseudomonadota</taxon>
        <taxon>Alphaproteobacteria</taxon>
        <taxon>Hyphomicrobiales</taxon>
        <taxon>Hyphomicrobiaceae</taxon>
        <taxon>Rhodomicrobium</taxon>
    </lineage>
</organism>
<gene>
    <name evidence="1" type="ORF">JDN41_11045</name>
</gene>
<sequence length="251" mass="27144">MSANELILTNASIVLADRVVKGTLTVKGAVIAGIDEGVSHLAAAIDCEGDLILPGLVELHTDNIERHMMPRPGAAWPVRSAALSDDRELAASGITTVFNAICVGEVHSRSARSGMVAEIAQAIDDHITAGTLKIDHYFHWRCEVSYPGLPDLLDPLIGNARLRLISVMDHTPGQRQFVDGARYAEYYQGKFQMTDAELGEFMRTRRRDAELYSASNRRHVVEAAHGRGVPLASHDDATAAHVDEAIADGVS</sequence>
<dbReference type="PANTHER" id="PTHR43135">
    <property type="entry name" value="ALPHA-D-RIBOSE 1-METHYLPHOSPHONATE 5-TRIPHOSPHATE DIPHOSPHATASE"/>
    <property type="match status" value="1"/>
</dbReference>
<dbReference type="InterPro" id="IPR032466">
    <property type="entry name" value="Metal_Hydrolase"/>
</dbReference>